<dbReference type="RefSeq" id="WP_264486663.1">
    <property type="nucleotide sequence ID" value="NZ_JAPDDT010000002.1"/>
</dbReference>
<evidence type="ECO:0000313" key="1">
    <source>
        <dbReference type="EMBL" id="MCW1922556.1"/>
    </source>
</evidence>
<sequence length="66" mass="6818">MASLMLMVVITLLAVGLLGLSTIEVRKSGLESARLRGQAPAQPAGVALQAVAKRMPEAKAFQAATN</sequence>
<keyword evidence="2" id="KW-1185">Reference proteome</keyword>
<comment type="caution">
    <text evidence="1">The sequence shown here is derived from an EMBL/GenBank/DDBJ whole genome shotgun (WGS) entry which is preliminary data.</text>
</comment>
<dbReference type="EMBL" id="JAPDDT010000002">
    <property type="protein sequence ID" value="MCW1922556.1"/>
    <property type="molecule type" value="Genomic_DNA"/>
</dbReference>
<evidence type="ECO:0000313" key="2">
    <source>
        <dbReference type="Proteomes" id="UP001320876"/>
    </source>
</evidence>
<name>A0ABT3GG17_9BACT</name>
<gene>
    <name evidence="1" type="ORF">OKA05_08315</name>
</gene>
<organism evidence="1 2">
    <name type="scientific">Luteolibacter arcticus</name>
    <dbReference type="NCBI Taxonomy" id="1581411"/>
    <lineage>
        <taxon>Bacteria</taxon>
        <taxon>Pseudomonadati</taxon>
        <taxon>Verrucomicrobiota</taxon>
        <taxon>Verrucomicrobiia</taxon>
        <taxon>Verrucomicrobiales</taxon>
        <taxon>Verrucomicrobiaceae</taxon>
        <taxon>Luteolibacter</taxon>
    </lineage>
</organism>
<protein>
    <submittedName>
        <fullName evidence="1">Uncharacterized protein</fullName>
    </submittedName>
</protein>
<dbReference type="Proteomes" id="UP001320876">
    <property type="component" value="Unassembled WGS sequence"/>
</dbReference>
<reference evidence="1 2" key="1">
    <citation type="submission" date="2022-10" db="EMBL/GenBank/DDBJ databases">
        <title>Luteolibacter arcticus strain CCTCC AB 2014275, whole genome shotgun sequencing project.</title>
        <authorList>
            <person name="Zhao G."/>
            <person name="Shen L."/>
        </authorList>
    </citation>
    <scope>NUCLEOTIDE SEQUENCE [LARGE SCALE GENOMIC DNA]</scope>
    <source>
        <strain evidence="1 2">CCTCC AB 2014275</strain>
    </source>
</reference>
<accession>A0ABT3GG17</accession>
<proteinExistence type="predicted"/>